<name>A0A101JI86_9ACTN</name>
<protein>
    <submittedName>
        <fullName evidence="2">Uncharacterized protein</fullName>
    </submittedName>
</protein>
<organism evidence="2 3">
    <name type="scientific">Streptomyces regalis</name>
    <dbReference type="NCBI Taxonomy" id="68262"/>
    <lineage>
        <taxon>Bacteria</taxon>
        <taxon>Bacillati</taxon>
        <taxon>Actinomycetota</taxon>
        <taxon>Actinomycetes</taxon>
        <taxon>Kitasatosporales</taxon>
        <taxon>Streptomycetaceae</taxon>
        <taxon>Streptomyces</taxon>
    </lineage>
</organism>
<proteinExistence type="predicted"/>
<sequence length="80" mass="8742">MDRRAKGRDIHRGDVRRRPRPSCCPQVRPARTVSGLATATGLPTDVAATLAPLAHSDSVLHDNPLMTPRPIRLALLDTVR</sequence>
<feature type="compositionally biased region" description="Basic and acidic residues" evidence="1">
    <location>
        <begin position="1"/>
        <end position="13"/>
    </location>
</feature>
<accession>A0A101JI86</accession>
<feature type="region of interest" description="Disordered" evidence="1">
    <location>
        <begin position="1"/>
        <end position="28"/>
    </location>
</feature>
<gene>
    <name evidence="2" type="ORF">ADL12_30250</name>
</gene>
<dbReference type="Proteomes" id="UP000053923">
    <property type="component" value="Unassembled WGS sequence"/>
</dbReference>
<comment type="caution">
    <text evidence="2">The sequence shown here is derived from an EMBL/GenBank/DDBJ whole genome shotgun (WGS) entry which is preliminary data.</text>
</comment>
<reference evidence="3" key="1">
    <citation type="submission" date="2015-10" db="EMBL/GenBank/DDBJ databases">
        <authorList>
            <person name="Ju K.-S."/>
            <person name="Doroghazi J.R."/>
            <person name="Metcalf W.W."/>
        </authorList>
    </citation>
    <scope>NUCLEOTIDE SEQUENCE [LARGE SCALE GENOMIC DNA]</scope>
    <source>
        <strain evidence="3">NRRL 3151</strain>
    </source>
</reference>
<evidence type="ECO:0000256" key="1">
    <source>
        <dbReference type="SAM" id="MobiDB-lite"/>
    </source>
</evidence>
<evidence type="ECO:0000313" key="2">
    <source>
        <dbReference type="EMBL" id="KUL27331.1"/>
    </source>
</evidence>
<keyword evidence="3" id="KW-1185">Reference proteome</keyword>
<evidence type="ECO:0000313" key="3">
    <source>
        <dbReference type="Proteomes" id="UP000053923"/>
    </source>
</evidence>
<dbReference type="EMBL" id="LLZG01000355">
    <property type="protein sequence ID" value="KUL27331.1"/>
    <property type="molecule type" value="Genomic_DNA"/>
</dbReference>
<dbReference type="AlphaFoldDB" id="A0A101JI86"/>